<keyword evidence="1" id="KW-0805">Transcription regulation</keyword>
<feature type="domain" description="Helix-turn-helix type 11" evidence="4">
    <location>
        <begin position="18"/>
        <end position="74"/>
    </location>
</feature>
<dbReference type="InterPro" id="IPR007737">
    <property type="entry name" value="Mga_HTH"/>
</dbReference>
<evidence type="ECO:0008006" key="7">
    <source>
        <dbReference type="Google" id="ProtNLM"/>
    </source>
</evidence>
<accession>A0A0X8H0Q4</accession>
<dbReference type="PANTHER" id="PTHR30185:SF18">
    <property type="entry name" value="TRANSCRIPTIONAL REGULATOR MTLR"/>
    <property type="match status" value="1"/>
</dbReference>
<dbReference type="Proteomes" id="UP000063781">
    <property type="component" value="Chromosome"/>
</dbReference>
<evidence type="ECO:0000313" key="5">
    <source>
        <dbReference type="EMBL" id="AMC93923.1"/>
    </source>
</evidence>
<name>A0A0X8H0Q4_9FIRM</name>
<evidence type="ECO:0000256" key="2">
    <source>
        <dbReference type="ARBA" id="ARBA00023163"/>
    </source>
</evidence>
<dbReference type="Pfam" id="PF08279">
    <property type="entry name" value="HTH_11"/>
    <property type="match status" value="1"/>
</dbReference>
<evidence type="ECO:0000313" key="6">
    <source>
        <dbReference type="Proteomes" id="UP000063781"/>
    </source>
</evidence>
<sequence>MHNKRLFFSLNIDKQFSRQVQALEFLSAQQTAVSIHELATRIGCSIPTLRSDLQELNNNLPINIEIRSMGKDGYILIYPPGISIPALIMELAKETDVFRILDALFHNDSYTFDELVAELFVNPSTLRKILTHINQVITEFGVSLSKSPIRFIGSETNIRLFLYNFYYDFNDYFTVDCDFEKNYEAYKTIIDGTRNSLSFPLRFSYFRVTLWIMIIRRRIQSKCFVELDDSIRQRILNEADFVEFQYSFTHTFAEKFLIYKPPLDDIIWAYTIFLHCISYSEMEPLEQSEDVNELYVYQNSDPRHLESINNFLSLEFEPSVIDGPHLHKMRTFLLNLSMLTHLSTQFQRISALTRISLKESLNEYFMIWMRHLYSKESQRMFNIEYREDIAISLAMMHYSTLTHLKKHSIRVLFAFQGEPGYDDFLTQQTQFMIPQNIVPHFSFDEPISEEMISRTQAELVVTNYDSPEFNDLSCDIVRLSYVPSKGY</sequence>
<dbReference type="Gene3D" id="1.10.10.10">
    <property type="entry name" value="Winged helix-like DNA-binding domain superfamily/Winged helix DNA-binding domain"/>
    <property type="match status" value="1"/>
</dbReference>
<dbReference type="RefSeq" id="WP_067633159.1">
    <property type="nucleotide sequence ID" value="NZ_CP013213.1"/>
</dbReference>
<dbReference type="AlphaFoldDB" id="A0A0X8H0Q4"/>
<reference evidence="5 6" key="1">
    <citation type="submission" date="2015-10" db="EMBL/GenBank/DDBJ databases">
        <title>Erysipelothrix larvae sp. LV19 isolated from the larval gut of the rhinoceros beetle, Trypoxylus dichotomus.</title>
        <authorList>
            <person name="Lim S."/>
            <person name="Kim B.-C."/>
        </authorList>
    </citation>
    <scope>NUCLEOTIDE SEQUENCE [LARGE SCALE GENOMIC DNA]</scope>
    <source>
        <strain evidence="5 6">LV19</strain>
    </source>
</reference>
<organism evidence="5 6">
    <name type="scientific">Erysipelothrix larvae</name>
    <dbReference type="NCBI Taxonomy" id="1514105"/>
    <lineage>
        <taxon>Bacteria</taxon>
        <taxon>Bacillati</taxon>
        <taxon>Bacillota</taxon>
        <taxon>Erysipelotrichia</taxon>
        <taxon>Erysipelotrichales</taxon>
        <taxon>Erysipelotrichaceae</taxon>
        <taxon>Erysipelothrix</taxon>
    </lineage>
</organism>
<dbReference type="STRING" id="1514105.AOC36_07970"/>
<gene>
    <name evidence="5" type="ORF">AOC36_07970</name>
</gene>
<dbReference type="InterPro" id="IPR050661">
    <property type="entry name" value="BglG_antiterminators"/>
</dbReference>
<evidence type="ECO:0000259" key="3">
    <source>
        <dbReference type="Pfam" id="PF05043"/>
    </source>
</evidence>
<feature type="domain" description="Mga helix-turn-helix" evidence="3">
    <location>
        <begin position="83"/>
        <end position="166"/>
    </location>
</feature>
<keyword evidence="6" id="KW-1185">Reference proteome</keyword>
<evidence type="ECO:0000256" key="1">
    <source>
        <dbReference type="ARBA" id="ARBA00023015"/>
    </source>
</evidence>
<dbReference type="InterPro" id="IPR013196">
    <property type="entry name" value="HTH_11"/>
</dbReference>
<dbReference type="Pfam" id="PF05043">
    <property type="entry name" value="Mga"/>
    <property type="match status" value="1"/>
</dbReference>
<dbReference type="KEGG" id="erl:AOC36_07970"/>
<proteinExistence type="predicted"/>
<protein>
    <recommendedName>
        <fullName evidence="7">Mga helix-turn-helix domain-containing protein</fullName>
    </recommendedName>
</protein>
<dbReference type="OrthoDB" id="1711164at2"/>
<dbReference type="EMBL" id="CP013213">
    <property type="protein sequence ID" value="AMC93923.1"/>
    <property type="molecule type" value="Genomic_DNA"/>
</dbReference>
<evidence type="ECO:0000259" key="4">
    <source>
        <dbReference type="Pfam" id="PF08279"/>
    </source>
</evidence>
<dbReference type="InterPro" id="IPR036388">
    <property type="entry name" value="WH-like_DNA-bd_sf"/>
</dbReference>
<dbReference type="PANTHER" id="PTHR30185">
    <property type="entry name" value="CRYPTIC BETA-GLUCOSIDE BGL OPERON ANTITERMINATOR"/>
    <property type="match status" value="1"/>
</dbReference>
<keyword evidence="2" id="KW-0804">Transcription</keyword>